<keyword evidence="5" id="KW-0804">Transcription</keyword>
<gene>
    <name evidence="7" type="ORF">OHC33_008107</name>
</gene>
<dbReference type="PANTHER" id="PTHR36206:SF16">
    <property type="entry name" value="TRANSCRIPTION FACTOR DOMAIN-CONTAINING PROTEIN-RELATED"/>
    <property type="match status" value="1"/>
</dbReference>
<keyword evidence="1" id="KW-0479">Metal-binding</keyword>
<reference evidence="7 8" key="1">
    <citation type="submission" date="2022-12" db="EMBL/GenBank/DDBJ databases">
        <title>Genomic features and morphological characterization of a novel Knufia sp. strain isolated from spacecraft assembly facility.</title>
        <authorList>
            <person name="Teixeira M."/>
            <person name="Chander A.M."/>
            <person name="Stajich J.E."/>
            <person name="Venkateswaran K."/>
        </authorList>
    </citation>
    <scope>NUCLEOTIDE SEQUENCE [LARGE SCALE GENOMIC DNA]</scope>
    <source>
        <strain evidence="7 8">FJI-L2-BK-P2</strain>
    </source>
</reference>
<evidence type="ECO:0000313" key="7">
    <source>
        <dbReference type="EMBL" id="KAK5950724.1"/>
    </source>
</evidence>
<dbReference type="InterPro" id="IPR052360">
    <property type="entry name" value="Transcr_Regulatory_Proteins"/>
</dbReference>
<sequence length="162" mass="18060">MARTNGLKSSYFHHTGDSSSDSTSDMGWIAPLFYTAMKCRHHRMRLQAIRLIESTLHKEGIWDGNIAAIVARKAMALEEREFYDDLKAADEEFDLLSVPTVQELLLPVPPAEHRLKEAKVILPDGPSGRIILKCGFGTKFLPGSSTAIQYDDLAQTWSELVG</sequence>
<evidence type="ECO:0000256" key="3">
    <source>
        <dbReference type="ARBA" id="ARBA00023015"/>
    </source>
</evidence>
<organism evidence="7 8">
    <name type="scientific">Knufia fluminis</name>
    <dbReference type="NCBI Taxonomy" id="191047"/>
    <lineage>
        <taxon>Eukaryota</taxon>
        <taxon>Fungi</taxon>
        <taxon>Dikarya</taxon>
        <taxon>Ascomycota</taxon>
        <taxon>Pezizomycotina</taxon>
        <taxon>Eurotiomycetes</taxon>
        <taxon>Chaetothyriomycetidae</taxon>
        <taxon>Chaetothyriales</taxon>
        <taxon>Trichomeriaceae</taxon>
        <taxon>Knufia</taxon>
    </lineage>
</organism>
<protein>
    <submittedName>
        <fullName evidence="7">Uncharacterized protein</fullName>
    </submittedName>
</protein>
<dbReference type="EMBL" id="JAKLMC020000024">
    <property type="protein sequence ID" value="KAK5950724.1"/>
    <property type="molecule type" value="Genomic_DNA"/>
</dbReference>
<evidence type="ECO:0000313" key="8">
    <source>
        <dbReference type="Proteomes" id="UP001316803"/>
    </source>
</evidence>
<keyword evidence="8" id="KW-1185">Reference proteome</keyword>
<evidence type="ECO:0000256" key="5">
    <source>
        <dbReference type="ARBA" id="ARBA00023163"/>
    </source>
</evidence>
<dbReference type="GO" id="GO:0046872">
    <property type="term" value="F:metal ion binding"/>
    <property type="evidence" value="ECO:0007669"/>
    <property type="project" value="UniProtKB-KW"/>
</dbReference>
<evidence type="ECO:0000256" key="4">
    <source>
        <dbReference type="ARBA" id="ARBA00023125"/>
    </source>
</evidence>
<keyword evidence="3" id="KW-0805">Transcription regulation</keyword>
<dbReference type="Proteomes" id="UP001316803">
    <property type="component" value="Unassembled WGS sequence"/>
</dbReference>
<name>A0AAN8EAM7_9EURO</name>
<evidence type="ECO:0000256" key="6">
    <source>
        <dbReference type="ARBA" id="ARBA00023242"/>
    </source>
</evidence>
<evidence type="ECO:0000256" key="1">
    <source>
        <dbReference type="ARBA" id="ARBA00022723"/>
    </source>
</evidence>
<evidence type="ECO:0000256" key="2">
    <source>
        <dbReference type="ARBA" id="ARBA00022833"/>
    </source>
</evidence>
<keyword evidence="6" id="KW-0539">Nucleus</keyword>
<keyword evidence="4" id="KW-0238">DNA-binding</keyword>
<dbReference type="AlphaFoldDB" id="A0AAN8EAM7"/>
<accession>A0AAN8EAM7</accession>
<dbReference type="PANTHER" id="PTHR36206">
    <property type="entry name" value="ASPERCRYPTIN BIOSYNTHESIS CLUSTER-SPECIFIC TRANSCRIPTION REGULATOR ATNN-RELATED"/>
    <property type="match status" value="1"/>
</dbReference>
<comment type="caution">
    <text evidence="7">The sequence shown here is derived from an EMBL/GenBank/DDBJ whole genome shotgun (WGS) entry which is preliminary data.</text>
</comment>
<proteinExistence type="predicted"/>
<dbReference type="GO" id="GO:0003677">
    <property type="term" value="F:DNA binding"/>
    <property type="evidence" value="ECO:0007669"/>
    <property type="project" value="UniProtKB-KW"/>
</dbReference>
<keyword evidence="2" id="KW-0862">Zinc</keyword>